<keyword evidence="1" id="KW-0812">Transmembrane</keyword>
<proteinExistence type="predicted"/>
<keyword evidence="1" id="KW-1133">Transmembrane helix</keyword>
<keyword evidence="3" id="KW-1185">Reference proteome</keyword>
<keyword evidence="1" id="KW-0472">Membrane</keyword>
<name>A0AAW1D9X4_9HEMI</name>
<evidence type="ECO:0000313" key="3">
    <source>
        <dbReference type="Proteomes" id="UP001461498"/>
    </source>
</evidence>
<dbReference type="SUPFAM" id="SSF81324">
    <property type="entry name" value="Voltage-gated potassium channels"/>
    <property type="match status" value="1"/>
</dbReference>
<evidence type="ECO:0000256" key="1">
    <source>
        <dbReference type="SAM" id="Phobius"/>
    </source>
</evidence>
<evidence type="ECO:0000313" key="2">
    <source>
        <dbReference type="EMBL" id="KAK9507322.1"/>
    </source>
</evidence>
<protein>
    <submittedName>
        <fullName evidence="2">Uncharacterized protein</fullName>
    </submittedName>
</protein>
<gene>
    <name evidence="2" type="ORF">O3M35_007204</name>
</gene>
<feature type="transmembrane region" description="Helical" evidence="1">
    <location>
        <begin position="12"/>
        <end position="31"/>
    </location>
</feature>
<reference evidence="2 3" key="1">
    <citation type="submission" date="2022-12" db="EMBL/GenBank/DDBJ databases">
        <title>Chromosome-level genome assembly of true bugs.</title>
        <authorList>
            <person name="Ma L."/>
            <person name="Li H."/>
        </authorList>
    </citation>
    <scope>NUCLEOTIDE SEQUENCE [LARGE SCALE GENOMIC DNA]</scope>
    <source>
        <strain evidence="2">Lab_2022b</strain>
    </source>
</reference>
<dbReference type="Gene3D" id="1.10.287.70">
    <property type="match status" value="1"/>
</dbReference>
<comment type="caution">
    <text evidence="2">The sequence shown here is derived from an EMBL/GenBank/DDBJ whole genome shotgun (WGS) entry which is preliminary data.</text>
</comment>
<dbReference type="AlphaFoldDB" id="A0AAW1D9X4"/>
<dbReference type="Proteomes" id="UP001461498">
    <property type="component" value="Unassembled WGS sequence"/>
</dbReference>
<dbReference type="EMBL" id="JAPXFL010000004">
    <property type="protein sequence ID" value="KAK9507322.1"/>
    <property type="molecule type" value="Genomic_DNA"/>
</dbReference>
<accession>A0AAW1D9X4</accession>
<organism evidence="2 3">
    <name type="scientific">Rhynocoris fuscipes</name>
    <dbReference type="NCBI Taxonomy" id="488301"/>
    <lineage>
        <taxon>Eukaryota</taxon>
        <taxon>Metazoa</taxon>
        <taxon>Ecdysozoa</taxon>
        <taxon>Arthropoda</taxon>
        <taxon>Hexapoda</taxon>
        <taxon>Insecta</taxon>
        <taxon>Pterygota</taxon>
        <taxon>Neoptera</taxon>
        <taxon>Paraneoptera</taxon>
        <taxon>Hemiptera</taxon>
        <taxon>Heteroptera</taxon>
        <taxon>Panheteroptera</taxon>
        <taxon>Cimicomorpha</taxon>
        <taxon>Reduviidae</taxon>
        <taxon>Harpactorinae</taxon>
        <taxon>Harpactorini</taxon>
        <taxon>Rhynocoris</taxon>
    </lineage>
</organism>
<sequence length="127" mass="14140">MVWAWLGEENARLLLLGALLLLYMCAGALIFRMIEEDYNPNSDISTATSSTNSVEDYETSLNTYLGLQPNMTDEQLDALLNVIYSYGNSTLALATSKPKWDFADGFHFAATIVSTIGKFLSAFKYLF</sequence>